<dbReference type="PANTHER" id="PTHR34953">
    <property type="entry name" value="ALPHA/BETA HYDROLASE RELATED PROTEIN"/>
    <property type="match status" value="1"/>
</dbReference>
<proteinExistence type="predicted"/>
<dbReference type="PANTHER" id="PTHR34953:SF1">
    <property type="entry name" value="ALPHA_BETA HYDROLASE RELATED PROTEIN"/>
    <property type="match status" value="1"/>
</dbReference>
<comment type="caution">
    <text evidence="3">The sequence shown here is derived from an EMBL/GenBank/DDBJ whole genome shotgun (WGS) entry which is preliminary data.</text>
</comment>
<dbReference type="Proteomes" id="UP001172457">
    <property type="component" value="Chromosome 8"/>
</dbReference>
<evidence type="ECO:0000256" key="1">
    <source>
        <dbReference type="SAM" id="MobiDB-lite"/>
    </source>
</evidence>
<protein>
    <submittedName>
        <fullName evidence="3">Uncharacterized protein</fullName>
    </submittedName>
</protein>
<dbReference type="AlphaFoldDB" id="A0AA38S710"/>
<feature type="region of interest" description="Disordered" evidence="1">
    <location>
        <begin position="239"/>
        <end position="263"/>
    </location>
</feature>
<keyword evidence="2" id="KW-0472">Membrane</keyword>
<name>A0AA38S710_9ASTR</name>
<organism evidence="3 4">
    <name type="scientific">Centaurea solstitialis</name>
    <name type="common">yellow star-thistle</name>
    <dbReference type="NCBI Taxonomy" id="347529"/>
    <lineage>
        <taxon>Eukaryota</taxon>
        <taxon>Viridiplantae</taxon>
        <taxon>Streptophyta</taxon>
        <taxon>Embryophyta</taxon>
        <taxon>Tracheophyta</taxon>
        <taxon>Spermatophyta</taxon>
        <taxon>Magnoliopsida</taxon>
        <taxon>eudicotyledons</taxon>
        <taxon>Gunneridae</taxon>
        <taxon>Pentapetalae</taxon>
        <taxon>asterids</taxon>
        <taxon>campanulids</taxon>
        <taxon>Asterales</taxon>
        <taxon>Asteraceae</taxon>
        <taxon>Carduoideae</taxon>
        <taxon>Cardueae</taxon>
        <taxon>Centaureinae</taxon>
        <taxon>Centaurea</taxon>
    </lineage>
</organism>
<evidence type="ECO:0000313" key="4">
    <source>
        <dbReference type="Proteomes" id="UP001172457"/>
    </source>
</evidence>
<reference evidence="3" key="1">
    <citation type="submission" date="2023-03" db="EMBL/GenBank/DDBJ databases">
        <title>Chromosome-scale reference genome and RAD-based genetic map of yellow starthistle (Centaurea solstitialis) reveal putative structural variation and QTLs associated with invader traits.</title>
        <authorList>
            <person name="Reatini B."/>
            <person name="Cang F.A."/>
            <person name="Jiang Q."/>
            <person name="Mckibben M.T.W."/>
            <person name="Barker M.S."/>
            <person name="Rieseberg L.H."/>
            <person name="Dlugosch K.M."/>
        </authorList>
    </citation>
    <scope>NUCLEOTIDE SEQUENCE</scope>
    <source>
        <strain evidence="3">CAN-66</strain>
        <tissue evidence="3">Leaf</tissue>
    </source>
</reference>
<feature type="transmembrane region" description="Helical" evidence="2">
    <location>
        <begin position="75"/>
        <end position="93"/>
    </location>
</feature>
<feature type="transmembrane region" description="Helical" evidence="2">
    <location>
        <begin position="184"/>
        <end position="205"/>
    </location>
</feature>
<keyword evidence="2" id="KW-1133">Transmembrane helix</keyword>
<gene>
    <name evidence="3" type="ORF">OSB04_030482</name>
</gene>
<sequence length="323" mass="36012">MAVTPSPLDVVLPSPRFFFDSNRIALNLRSSSSSLVDLLEKSDLVVKRSPENLTGMAAGKGGMLFEKVWRFVRTVYFMVVMVASLLILFLPVLVAIGDVLVPCVLISSFTCVRCYSFKEHLSRYSFRSSLTDIPVVSVFISSVMALCVTRAIPRNMCIFTVNSQLEAEASSSPSRRRLHLKKSWGMPVLFLSSVVFALGHIVIAYRASCRAGRKFMLHRIDPESVISSKLLFSSGYAKVPRSPTPTAGRTPKSDSEIKRKPFGLGRNDGELPVRLLADVDSLFMGWQGLTIHYKLSMPVHLHVRYHPTLPREAIDKCYAEEPI</sequence>
<evidence type="ECO:0000256" key="2">
    <source>
        <dbReference type="SAM" id="Phobius"/>
    </source>
</evidence>
<feature type="transmembrane region" description="Helical" evidence="2">
    <location>
        <begin position="129"/>
        <end position="152"/>
    </location>
</feature>
<keyword evidence="4" id="KW-1185">Reference proteome</keyword>
<dbReference type="EMBL" id="JARYMX010000008">
    <property type="protein sequence ID" value="KAJ9537749.1"/>
    <property type="molecule type" value="Genomic_DNA"/>
</dbReference>
<accession>A0AA38S710</accession>
<keyword evidence="2" id="KW-0812">Transmembrane</keyword>
<evidence type="ECO:0000313" key="3">
    <source>
        <dbReference type="EMBL" id="KAJ9537749.1"/>
    </source>
</evidence>